<sequence length="161" mass="18381">MYTVDEILDINFQTITLHMKGTKRLLKSETSCTLYQRERYHFSIYHVERLACSSSLFIETTNFQFITDPEDEPPRDYVVSLDEDFHLNGIVAELALSDIFSQGPPFDISILRGNEARHFTVKDDTTTSRTAAVAPAVVPPTYTTIDGLSYVGKEKHMIIIW</sequence>
<name>A0A6J8BM51_MYTCO</name>
<evidence type="ECO:0000313" key="2">
    <source>
        <dbReference type="Proteomes" id="UP000507470"/>
    </source>
</evidence>
<dbReference type="Proteomes" id="UP000507470">
    <property type="component" value="Unassembled WGS sequence"/>
</dbReference>
<gene>
    <name evidence="1" type="ORF">MCOR_20310</name>
</gene>
<dbReference type="AlphaFoldDB" id="A0A6J8BM51"/>
<proteinExistence type="predicted"/>
<protein>
    <submittedName>
        <fullName evidence="1">Uncharacterized protein</fullName>
    </submittedName>
</protein>
<evidence type="ECO:0000313" key="1">
    <source>
        <dbReference type="EMBL" id="CAC5384696.1"/>
    </source>
</evidence>
<accession>A0A6J8BM51</accession>
<organism evidence="1 2">
    <name type="scientific">Mytilus coruscus</name>
    <name type="common">Sea mussel</name>
    <dbReference type="NCBI Taxonomy" id="42192"/>
    <lineage>
        <taxon>Eukaryota</taxon>
        <taxon>Metazoa</taxon>
        <taxon>Spiralia</taxon>
        <taxon>Lophotrochozoa</taxon>
        <taxon>Mollusca</taxon>
        <taxon>Bivalvia</taxon>
        <taxon>Autobranchia</taxon>
        <taxon>Pteriomorphia</taxon>
        <taxon>Mytilida</taxon>
        <taxon>Mytiloidea</taxon>
        <taxon>Mytilidae</taxon>
        <taxon>Mytilinae</taxon>
        <taxon>Mytilus</taxon>
    </lineage>
</organism>
<dbReference type="OrthoDB" id="10390002at2759"/>
<keyword evidence="2" id="KW-1185">Reference proteome</keyword>
<reference evidence="1 2" key="1">
    <citation type="submission" date="2020-06" db="EMBL/GenBank/DDBJ databases">
        <authorList>
            <person name="Li R."/>
            <person name="Bekaert M."/>
        </authorList>
    </citation>
    <scope>NUCLEOTIDE SEQUENCE [LARGE SCALE GENOMIC DNA]</scope>
    <source>
        <strain evidence="2">wild</strain>
    </source>
</reference>
<dbReference type="EMBL" id="CACVKT020003613">
    <property type="protein sequence ID" value="CAC5384696.1"/>
    <property type="molecule type" value="Genomic_DNA"/>
</dbReference>